<dbReference type="EMBL" id="BPLR01003914">
    <property type="protein sequence ID" value="GIX90142.1"/>
    <property type="molecule type" value="Genomic_DNA"/>
</dbReference>
<dbReference type="AlphaFoldDB" id="A0AAV4NYX3"/>
<evidence type="ECO:0008006" key="3">
    <source>
        <dbReference type="Google" id="ProtNLM"/>
    </source>
</evidence>
<evidence type="ECO:0000313" key="1">
    <source>
        <dbReference type="EMBL" id="GIX90142.1"/>
    </source>
</evidence>
<protein>
    <recommendedName>
        <fullName evidence="3">Secreted protein</fullName>
    </recommendedName>
</protein>
<proteinExistence type="predicted"/>
<dbReference type="Proteomes" id="UP001054945">
    <property type="component" value="Unassembled WGS sequence"/>
</dbReference>
<sequence>MSSTATSFAVCFCFPLDNLFDKRALNSFGFGGTSPEFRISSPVGRCYRIGNCSHVAHPPEKQVLSLEGFPFIVCRVLRGDKCTKTYADVASYTRI</sequence>
<evidence type="ECO:0000313" key="2">
    <source>
        <dbReference type="Proteomes" id="UP001054945"/>
    </source>
</evidence>
<name>A0AAV4NYX3_CAEEX</name>
<accession>A0AAV4NYX3</accession>
<gene>
    <name evidence="1" type="ORF">CEXT_35681</name>
</gene>
<reference evidence="1 2" key="1">
    <citation type="submission" date="2021-06" db="EMBL/GenBank/DDBJ databases">
        <title>Caerostris extrusa draft genome.</title>
        <authorList>
            <person name="Kono N."/>
            <person name="Arakawa K."/>
        </authorList>
    </citation>
    <scope>NUCLEOTIDE SEQUENCE [LARGE SCALE GENOMIC DNA]</scope>
</reference>
<organism evidence="1 2">
    <name type="scientific">Caerostris extrusa</name>
    <name type="common">Bark spider</name>
    <name type="synonym">Caerostris bankana</name>
    <dbReference type="NCBI Taxonomy" id="172846"/>
    <lineage>
        <taxon>Eukaryota</taxon>
        <taxon>Metazoa</taxon>
        <taxon>Ecdysozoa</taxon>
        <taxon>Arthropoda</taxon>
        <taxon>Chelicerata</taxon>
        <taxon>Arachnida</taxon>
        <taxon>Araneae</taxon>
        <taxon>Araneomorphae</taxon>
        <taxon>Entelegynae</taxon>
        <taxon>Araneoidea</taxon>
        <taxon>Araneidae</taxon>
        <taxon>Caerostris</taxon>
    </lineage>
</organism>
<keyword evidence="2" id="KW-1185">Reference proteome</keyword>
<comment type="caution">
    <text evidence="1">The sequence shown here is derived from an EMBL/GenBank/DDBJ whole genome shotgun (WGS) entry which is preliminary data.</text>
</comment>